<comment type="caution">
    <text evidence="1">The sequence shown here is derived from an EMBL/GenBank/DDBJ whole genome shotgun (WGS) entry which is preliminary data.</text>
</comment>
<sequence>MRQVISSIINRCQTGFMPNRFIAENGLALNIVMEHARRCNRNDIALLLDQEKAYDRVHPSYLRAVMLKFGFPLVLMKLTNIVDLVKVIRYHHCCLTLP</sequence>
<organism evidence="1 2">
    <name type="scientific">Rhizopus oryzae</name>
    <name type="common">Mucormycosis agent</name>
    <name type="synonym">Rhizopus arrhizus var. delemar</name>
    <dbReference type="NCBI Taxonomy" id="64495"/>
    <lineage>
        <taxon>Eukaryota</taxon>
        <taxon>Fungi</taxon>
        <taxon>Fungi incertae sedis</taxon>
        <taxon>Mucoromycota</taxon>
        <taxon>Mucoromycotina</taxon>
        <taxon>Mucoromycetes</taxon>
        <taxon>Mucorales</taxon>
        <taxon>Mucorineae</taxon>
        <taxon>Rhizopodaceae</taxon>
        <taxon>Rhizopus</taxon>
    </lineage>
</organism>
<dbReference type="EMBL" id="JAANIT010005340">
    <property type="protein sequence ID" value="KAG1531663.1"/>
    <property type="molecule type" value="Genomic_DNA"/>
</dbReference>
<evidence type="ECO:0000313" key="2">
    <source>
        <dbReference type="Proteomes" id="UP000717996"/>
    </source>
</evidence>
<reference evidence="1" key="1">
    <citation type="journal article" date="2020" name="Microb. Genom.">
        <title>Genetic diversity of clinical and environmental Mucorales isolates obtained from an investigation of mucormycosis cases among solid organ transplant recipients.</title>
        <authorList>
            <person name="Nguyen M.H."/>
            <person name="Kaul D."/>
            <person name="Muto C."/>
            <person name="Cheng S.J."/>
            <person name="Richter R.A."/>
            <person name="Bruno V.M."/>
            <person name="Liu G."/>
            <person name="Beyhan S."/>
            <person name="Sundermann A.J."/>
            <person name="Mounaud S."/>
            <person name="Pasculle A.W."/>
            <person name="Nierman W.C."/>
            <person name="Driscoll E."/>
            <person name="Cumbie R."/>
            <person name="Clancy C.J."/>
            <person name="Dupont C.L."/>
        </authorList>
    </citation>
    <scope>NUCLEOTIDE SEQUENCE</scope>
    <source>
        <strain evidence="1">GL16</strain>
    </source>
</reference>
<dbReference type="Proteomes" id="UP000717996">
    <property type="component" value="Unassembled WGS sequence"/>
</dbReference>
<dbReference type="AlphaFoldDB" id="A0A9P6XSW8"/>
<name>A0A9P6XSW8_RHIOR</name>
<accession>A0A9P6XSW8</accession>
<proteinExistence type="predicted"/>
<protein>
    <recommendedName>
        <fullName evidence="3">Reverse transcriptase domain-containing protein</fullName>
    </recommendedName>
</protein>
<gene>
    <name evidence="1" type="ORF">G6F51_013432</name>
</gene>
<evidence type="ECO:0008006" key="3">
    <source>
        <dbReference type="Google" id="ProtNLM"/>
    </source>
</evidence>
<evidence type="ECO:0000313" key="1">
    <source>
        <dbReference type="EMBL" id="KAG1531663.1"/>
    </source>
</evidence>